<evidence type="ECO:0000313" key="2">
    <source>
        <dbReference type="EMBL" id="GIX87067.1"/>
    </source>
</evidence>
<sequence length="112" mass="13175">MVELFGVCVENCLKLRSKTARSIPQGCNGEAVQPFRHHMFEIRSLPRLIPIRWRRDSLRGDVCYLGAADDSLIFFRLRNRLLKEFFEQQRKSENPREREVFGETQSGLVHLQ</sequence>
<evidence type="ECO:0000256" key="1">
    <source>
        <dbReference type="SAM" id="MobiDB-lite"/>
    </source>
</evidence>
<reference evidence="2 3" key="1">
    <citation type="submission" date="2021-06" db="EMBL/GenBank/DDBJ databases">
        <title>Caerostris extrusa draft genome.</title>
        <authorList>
            <person name="Kono N."/>
            <person name="Arakawa K."/>
        </authorList>
    </citation>
    <scope>NUCLEOTIDE SEQUENCE [LARGE SCALE GENOMIC DNA]</scope>
</reference>
<name>A0AAV4NQI9_CAEEX</name>
<feature type="compositionally biased region" description="Polar residues" evidence="1">
    <location>
        <begin position="103"/>
        <end position="112"/>
    </location>
</feature>
<comment type="caution">
    <text evidence="2">The sequence shown here is derived from an EMBL/GenBank/DDBJ whole genome shotgun (WGS) entry which is preliminary data.</text>
</comment>
<evidence type="ECO:0000313" key="3">
    <source>
        <dbReference type="Proteomes" id="UP001054945"/>
    </source>
</evidence>
<gene>
    <name evidence="2" type="ORF">CEXT_54061</name>
</gene>
<keyword evidence="3" id="KW-1185">Reference proteome</keyword>
<organism evidence="2 3">
    <name type="scientific">Caerostris extrusa</name>
    <name type="common">Bark spider</name>
    <name type="synonym">Caerostris bankana</name>
    <dbReference type="NCBI Taxonomy" id="172846"/>
    <lineage>
        <taxon>Eukaryota</taxon>
        <taxon>Metazoa</taxon>
        <taxon>Ecdysozoa</taxon>
        <taxon>Arthropoda</taxon>
        <taxon>Chelicerata</taxon>
        <taxon>Arachnida</taxon>
        <taxon>Araneae</taxon>
        <taxon>Araneomorphae</taxon>
        <taxon>Entelegynae</taxon>
        <taxon>Araneoidea</taxon>
        <taxon>Araneidae</taxon>
        <taxon>Caerostris</taxon>
    </lineage>
</organism>
<feature type="compositionally biased region" description="Basic and acidic residues" evidence="1">
    <location>
        <begin position="89"/>
        <end position="101"/>
    </location>
</feature>
<accession>A0AAV4NQI9</accession>
<dbReference type="AlphaFoldDB" id="A0AAV4NQI9"/>
<dbReference type="Proteomes" id="UP001054945">
    <property type="component" value="Unassembled WGS sequence"/>
</dbReference>
<protein>
    <submittedName>
        <fullName evidence="2">Uncharacterized protein</fullName>
    </submittedName>
</protein>
<dbReference type="EMBL" id="BPLR01003646">
    <property type="protein sequence ID" value="GIX87067.1"/>
    <property type="molecule type" value="Genomic_DNA"/>
</dbReference>
<feature type="region of interest" description="Disordered" evidence="1">
    <location>
        <begin position="89"/>
        <end position="112"/>
    </location>
</feature>
<proteinExistence type="predicted"/>